<evidence type="ECO:0000259" key="5">
    <source>
        <dbReference type="PROSITE" id="PS50893"/>
    </source>
</evidence>
<dbReference type="PROSITE" id="PS50893">
    <property type="entry name" value="ABC_TRANSPORTER_2"/>
    <property type="match status" value="1"/>
</dbReference>
<keyword evidence="4 7" id="KW-0067">ATP-binding</keyword>
<dbReference type="PANTHER" id="PTHR42734">
    <property type="entry name" value="METAL TRANSPORT SYSTEM ATP-BINDING PROTEIN TM_0124-RELATED"/>
    <property type="match status" value="1"/>
</dbReference>
<keyword evidence="3" id="KW-0547">Nucleotide-binding</keyword>
<dbReference type="PROSITE" id="PS00211">
    <property type="entry name" value="ABC_TRANSPORTER_1"/>
    <property type="match status" value="1"/>
</dbReference>
<comment type="similarity">
    <text evidence="1">Belongs to the ABC transporter superfamily.</text>
</comment>
<comment type="caution">
    <text evidence="7">The sequence shown here is derived from an EMBL/GenBank/DDBJ whole genome shotgun (WGS) entry which is preliminary data.</text>
</comment>
<evidence type="ECO:0000313" key="7">
    <source>
        <dbReference type="EMBL" id="HGQ65017.1"/>
    </source>
</evidence>
<reference evidence="7" key="1">
    <citation type="journal article" date="2020" name="mSystems">
        <title>Genome- and Community-Level Interaction Insights into Carbon Utilization and Element Cycling Functions of Hydrothermarchaeota in Hydrothermal Sediment.</title>
        <authorList>
            <person name="Zhou Z."/>
            <person name="Liu Y."/>
            <person name="Xu W."/>
            <person name="Pan J."/>
            <person name="Luo Z.H."/>
            <person name="Li M."/>
        </authorList>
    </citation>
    <scope>NUCLEOTIDE SEQUENCE [LARGE SCALE GENOMIC DNA]</scope>
    <source>
        <strain evidence="7">SpSt-637</strain>
        <strain evidence="6">SpSt-667</strain>
    </source>
</reference>
<name>A0A7C4JK80_9CREN</name>
<proteinExistence type="inferred from homology"/>
<dbReference type="Gene3D" id="3.40.50.300">
    <property type="entry name" value="P-loop containing nucleotide triphosphate hydrolases"/>
    <property type="match status" value="1"/>
</dbReference>
<sequence>MVELRLEDLSIGYDKPIITNIDFKLRSPVLVQVMGPNGAGKTTLLKTIIGVLKPLKGKIFIDEEDVTGNPEKAGTYISYVPQVSTYVLGNVFPMSVWEFVEFEAKAYMKRLGLHKNGLSKFIEEILNTVGIPKDLWHKGINKLSGGQRQRLLVARALLKKNTPILALDEPLSAIDIEGRAVIANIVGKLKENNKIIIITCHDPELLMDFTDYIVLLGRGIHVFGKPKEVLKPSVLSELYHASYVELEKHIHICDYHI</sequence>
<dbReference type="InterPro" id="IPR017871">
    <property type="entry name" value="ABC_transporter-like_CS"/>
</dbReference>
<keyword evidence="2" id="KW-0813">Transport</keyword>
<evidence type="ECO:0000256" key="4">
    <source>
        <dbReference type="ARBA" id="ARBA00022840"/>
    </source>
</evidence>
<dbReference type="InterPro" id="IPR050153">
    <property type="entry name" value="Metal_Ion_Import_ABC"/>
</dbReference>
<dbReference type="InterPro" id="IPR027417">
    <property type="entry name" value="P-loop_NTPase"/>
</dbReference>
<dbReference type="SMART" id="SM00382">
    <property type="entry name" value="AAA"/>
    <property type="match status" value="1"/>
</dbReference>
<feature type="domain" description="ABC transporter" evidence="5">
    <location>
        <begin position="4"/>
        <end position="243"/>
    </location>
</feature>
<evidence type="ECO:0000256" key="3">
    <source>
        <dbReference type="ARBA" id="ARBA00022741"/>
    </source>
</evidence>
<evidence type="ECO:0000256" key="1">
    <source>
        <dbReference type="ARBA" id="ARBA00005417"/>
    </source>
</evidence>
<dbReference type="AlphaFoldDB" id="A0A7C4JK80"/>
<dbReference type="InterPro" id="IPR003439">
    <property type="entry name" value="ABC_transporter-like_ATP-bd"/>
</dbReference>
<dbReference type="GO" id="GO:0005524">
    <property type="term" value="F:ATP binding"/>
    <property type="evidence" value="ECO:0007669"/>
    <property type="project" value="UniProtKB-KW"/>
</dbReference>
<organism evidence="7">
    <name type="scientific">Ignisphaera aggregans</name>
    <dbReference type="NCBI Taxonomy" id="334771"/>
    <lineage>
        <taxon>Archaea</taxon>
        <taxon>Thermoproteota</taxon>
        <taxon>Thermoprotei</taxon>
        <taxon>Desulfurococcales</taxon>
        <taxon>Desulfurococcaceae</taxon>
        <taxon>Ignisphaera</taxon>
    </lineage>
</organism>
<dbReference type="SUPFAM" id="SSF52540">
    <property type="entry name" value="P-loop containing nucleoside triphosphate hydrolases"/>
    <property type="match status" value="1"/>
</dbReference>
<dbReference type="EMBL" id="DTCK01000008">
    <property type="protein sequence ID" value="HGQ35171.1"/>
    <property type="molecule type" value="Genomic_DNA"/>
</dbReference>
<dbReference type="InterPro" id="IPR003593">
    <property type="entry name" value="AAA+_ATPase"/>
</dbReference>
<dbReference type="EMBL" id="DTBD01000066">
    <property type="protein sequence ID" value="HGQ65017.1"/>
    <property type="molecule type" value="Genomic_DNA"/>
</dbReference>
<protein>
    <submittedName>
        <fullName evidence="7">Metal ABC transporter ATP-binding protein</fullName>
    </submittedName>
</protein>
<dbReference type="GO" id="GO:0016887">
    <property type="term" value="F:ATP hydrolysis activity"/>
    <property type="evidence" value="ECO:0007669"/>
    <property type="project" value="InterPro"/>
</dbReference>
<dbReference type="Pfam" id="PF00005">
    <property type="entry name" value="ABC_tran"/>
    <property type="match status" value="1"/>
</dbReference>
<accession>A0A7C4JK80</accession>
<evidence type="ECO:0000313" key="6">
    <source>
        <dbReference type="EMBL" id="HGQ35171.1"/>
    </source>
</evidence>
<dbReference type="PANTHER" id="PTHR42734:SF5">
    <property type="entry name" value="IRON TRANSPORT SYSTEM ATP-BINDING PROTEIN HI_0361-RELATED"/>
    <property type="match status" value="1"/>
</dbReference>
<evidence type="ECO:0000256" key="2">
    <source>
        <dbReference type="ARBA" id="ARBA00022448"/>
    </source>
</evidence>
<gene>
    <name evidence="7" type="ORF">ENU08_07220</name>
    <name evidence="6" type="ORF">ENU41_00630</name>
</gene>